<gene>
    <name evidence="1" type="ORF">GO493_23775</name>
</gene>
<accession>A0A7K1UAB6</accession>
<dbReference type="InterPro" id="IPR036641">
    <property type="entry name" value="HPT_dom_sf"/>
</dbReference>
<organism evidence="1 2">
    <name type="scientific">Chitinophaga tropicalis</name>
    <dbReference type="NCBI Taxonomy" id="2683588"/>
    <lineage>
        <taxon>Bacteria</taxon>
        <taxon>Pseudomonadati</taxon>
        <taxon>Bacteroidota</taxon>
        <taxon>Chitinophagia</taxon>
        <taxon>Chitinophagales</taxon>
        <taxon>Chitinophagaceae</taxon>
        <taxon>Chitinophaga</taxon>
    </lineage>
</organism>
<evidence type="ECO:0000313" key="1">
    <source>
        <dbReference type="EMBL" id="MVT11309.1"/>
    </source>
</evidence>
<dbReference type="SUPFAM" id="SSF47226">
    <property type="entry name" value="Histidine-containing phosphotransfer domain, HPT domain"/>
    <property type="match status" value="1"/>
</dbReference>
<keyword evidence="2" id="KW-1185">Reference proteome</keyword>
<dbReference type="AlphaFoldDB" id="A0A7K1UAB6"/>
<sequence length="117" mass="13690">MHKQYSYTYLYKIANNSNSFIRKMIGIFISSLDEYIADLDRERHNRNMEELKKTIHKMKPSILNLEVKGAAKELELLSKHDKWNAAVDASVVRLGTILQNIRPLMQKDLQELPETDE</sequence>
<protein>
    <recommendedName>
        <fullName evidence="3">HPt domain-containing protein</fullName>
    </recommendedName>
</protein>
<dbReference type="GO" id="GO:0000160">
    <property type="term" value="P:phosphorelay signal transduction system"/>
    <property type="evidence" value="ECO:0007669"/>
    <property type="project" value="InterPro"/>
</dbReference>
<evidence type="ECO:0000313" key="2">
    <source>
        <dbReference type="Proteomes" id="UP000461730"/>
    </source>
</evidence>
<dbReference type="EMBL" id="WRXN01000012">
    <property type="protein sequence ID" value="MVT11309.1"/>
    <property type="molecule type" value="Genomic_DNA"/>
</dbReference>
<evidence type="ECO:0008006" key="3">
    <source>
        <dbReference type="Google" id="ProtNLM"/>
    </source>
</evidence>
<dbReference type="Gene3D" id="1.20.120.160">
    <property type="entry name" value="HPT domain"/>
    <property type="match status" value="1"/>
</dbReference>
<comment type="caution">
    <text evidence="1">The sequence shown here is derived from an EMBL/GenBank/DDBJ whole genome shotgun (WGS) entry which is preliminary data.</text>
</comment>
<reference evidence="1 2" key="1">
    <citation type="submission" date="2019-12" db="EMBL/GenBank/DDBJ databases">
        <title>Chitinophaga sp. strain ysch24 (GDMCC 1.1355), whole genome shotgun sequence.</title>
        <authorList>
            <person name="Zhang X."/>
        </authorList>
    </citation>
    <scope>NUCLEOTIDE SEQUENCE [LARGE SCALE GENOMIC DNA]</scope>
    <source>
        <strain evidence="2">ysch24</strain>
    </source>
</reference>
<name>A0A7K1UAB6_9BACT</name>
<proteinExistence type="predicted"/>
<dbReference type="Proteomes" id="UP000461730">
    <property type="component" value="Unassembled WGS sequence"/>
</dbReference>
<dbReference type="RefSeq" id="WP_157308732.1">
    <property type="nucleotide sequence ID" value="NZ_WRXN01000012.1"/>
</dbReference>